<comment type="caution">
    <text evidence="2">The sequence shown here is derived from an EMBL/GenBank/DDBJ whole genome shotgun (WGS) entry which is preliminary data.</text>
</comment>
<dbReference type="InterPro" id="IPR038694">
    <property type="entry name" value="DUF427_sf"/>
</dbReference>
<dbReference type="Proteomes" id="UP000245469">
    <property type="component" value="Unassembled WGS sequence"/>
</dbReference>
<dbReference type="EMBL" id="QGDQ01000023">
    <property type="protein sequence ID" value="PWJ50248.1"/>
    <property type="molecule type" value="Genomic_DNA"/>
</dbReference>
<proteinExistence type="predicted"/>
<keyword evidence="3" id="KW-1185">Reference proteome</keyword>
<dbReference type="AlphaFoldDB" id="A0A315ZZC0"/>
<dbReference type="OrthoDB" id="285364at2"/>
<dbReference type="Pfam" id="PF04248">
    <property type="entry name" value="NTP_transf_9"/>
    <property type="match status" value="1"/>
</dbReference>
<accession>A0A315ZZC0</accession>
<dbReference type="InterPro" id="IPR007361">
    <property type="entry name" value="DUF427"/>
</dbReference>
<dbReference type="Gene3D" id="2.170.150.40">
    <property type="entry name" value="Domain of unknown function (DUF427)"/>
    <property type="match status" value="1"/>
</dbReference>
<feature type="domain" description="DUF427" evidence="1">
    <location>
        <begin position="1"/>
        <end position="95"/>
    </location>
</feature>
<evidence type="ECO:0000313" key="2">
    <source>
        <dbReference type="EMBL" id="PWJ50248.1"/>
    </source>
</evidence>
<evidence type="ECO:0000313" key="3">
    <source>
        <dbReference type="Proteomes" id="UP000245469"/>
    </source>
</evidence>
<dbReference type="RefSeq" id="WP_109775646.1">
    <property type="nucleotide sequence ID" value="NZ_QGDQ01000023.1"/>
</dbReference>
<evidence type="ECO:0000259" key="1">
    <source>
        <dbReference type="Pfam" id="PF04248"/>
    </source>
</evidence>
<dbReference type="PANTHER" id="PTHR34310">
    <property type="entry name" value="DUF427 DOMAIN PROTEIN (AFU_ORTHOLOGUE AFUA_3G02220)"/>
    <property type="match status" value="1"/>
</dbReference>
<protein>
    <submittedName>
        <fullName evidence="2">Uncharacterized protein (DUF427 family)</fullName>
    </submittedName>
</protein>
<name>A0A315ZZC0_9ACTN</name>
<gene>
    <name evidence="2" type="ORF">BXY45_12358</name>
</gene>
<organism evidence="2 3">
    <name type="scientific">Quadrisphaera granulorum</name>
    <dbReference type="NCBI Taxonomy" id="317664"/>
    <lineage>
        <taxon>Bacteria</taxon>
        <taxon>Bacillati</taxon>
        <taxon>Actinomycetota</taxon>
        <taxon>Actinomycetes</taxon>
        <taxon>Kineosporiales</taxon>
        <taxon>Kineosporiaceae</taxon>
        <taxon>Quadrisphaera</taxon>
    </lineage>
</organism>
<reference evidence="2 3" key="1">
    <citation type="submission" date="2018-03" db="EMBL/GenBank/DDBJ databases">
        <title>Genomic Encyclopedia of Archaeal and Bacterial Type Strains, Phase II (KMG-II): from individual species to whole genera.</title>
        <authorList>
            <person name="Goeker M."/>
        </authorList>
    </citation>
    <scope>NUCLEOTIDE SEQUENCE [LARGE SCALE GENOMIC DNA]</scope>
    <source>
        <strain evidence="2 3">DSM 44889</strain>
    </source>
</reference>
<sequence length="102" mass="10852">MKAVLDGVVVAEAEDDAIVRIEGNAYFPPSSVVEGALEKSPTPYTCPWKGVAQYWNVTAPGGKTAADGAWSYPEPYPASFDRVGADYSGYLAFDKAQITVTS</sequence>
<dbReference type="PANTHER" id="PTHR34310:SF5">
    <property type="entry name" value="DUF427 DOMAIN PROTEIN (AFU_ORTHOLOGUE AFUA_3G02220)"/>
    <property type="match status" value="1"/>
</dbReference>